<gene>
    <name evidence="4" type="ORF">H8D96_02100</name>
</gene>
<accession>A0A8J6NVQ9</accession>
<evidence type="ECO:0000256" key="2">
    <source>
        <dbReference type="ARBA" id="ARBA00030602"/>
    </source>
</evidence>
<dbReference type="Gene3D" id="3.10.490.10">
    <property type="entry name" value="Gamma-glutamyl cyclotransferase-like"/>
    <property type="match status" value="1"/>
</dbReference>
<dbReference type="PANTHER" id="PTHR31544">
    <property type="entry name" value="AIG2-LIKE PROTEIN D"/>
    <property type="match status" value="1"/>
</dbReference>
<dbReference type="AlphaFoldDB" id="A0A8J6NVQ9"/>
<dbReference type="EMBL" id="JACNIG010000070">
    <property type="protein sequence ID" value="MBC8430690.1"/>
    <property type="molecule type" value="Genomic_DNA"/>
</dbReference>
<dbReference type="PANTHER" id="PTHR31544:SF2">
    <property type="entry name" value="AIG2-LIKE PROTEIN D"/>
    <property type="match status" value="1"/>
</dbReference>
<evidence type="ECO:0000313" key="4">
    <source>
        <dbReference type="EMBL" id="MBC8430690.1"/>
    </source>
</evidence>
<keyword evidence="1" id="KW-0808">Transferase</keyword>
<organism evidence="4 5">
    <name type="scientific">Candidatus Desulfatibia vada</name>
    <dbReference type="NCBI Taxonomy" id="2841696"/>
    <lineage>
        <taxon>Bacteria</taxon>
        <taxon>Pseudomonadati</taxon>
        <taxon>Thermodesulfobacteriota</taxon>
        <taxon>Desulfobacteria</taxon>
        <taxon>Desulfobacterales</taxon>
        <taxon>Desulfobacterales incertae sedis</taxon>
        <taxon>Candidatus Desulfatibia</taxon>
    </lineage>
</organism>
<reference evidence="4 5" key="1">
    <citation type="submission" date="2020-08" db="EMBL/GenBank/DDBJ databases">
        <title>Bridging the membrane lipid divide: bacteria of the FCB group superphylum have the potential to synthesize archaeal ether lipids.</title>
        <authorList>
            <person name="Villanueva L."/>
            <person name="Von Meijenfeldt F.A.B."/>
            <person name="Westbye A.B."/>
            <person name="Yadav S."/>
            <person name="Hopmans E.C."/>
            <person name="Dutilh B.E."/>
            <person name="Sinninghe Damste J.S."/>
        </authorList>
    </citation>
    <scope>NUCLEOTIDE SEQUENCE [LARGE SCALE GENOMIC DNA]</scope>
    <source>
        <strain evidence="4">NIOZ-UU17</strain>
    </source>
</reference>
<evidence type="ECO:0000256" key="1">
    <source>
        <dbReference type="ARBA" id="ARBA00022679"/>
    </source>
</evidence>
<sequence length="138" mass="16102">MFNFFAYGTLMIPDVMYAVTTREFRFIDAILRSYSRFTVKGESYPGIIPVTDAVTEGVIYFNVDELSLERLDEFEGDLYQRTPILVETVGEEILNAETYVVKPECRDYLSSKGWDVNKFTKTYLETFLESYQDFQKNS</sequence>
<dbReference type="SUPFAM" id="SSF110857">
    <property type="entry name" value="Gamma-glutamyl cyclotransferase-like"/>
    <property type="match status" value="1"/>
</dbReference>
<dbReference type="Pfam" id="PF06094">
    <property type="entry name" value="GGACT"/>
    <property type="match status" value="1"/>
</dbReference>
<proteinExistence type="predicted"/>
<evidence type="ECO:0000313" key="5">
    <source>
        <dbReference type="Proteomes" id="UP000605201"/>
    </source>
</evidence>
<dbReference type="CDD" id="cd06661">
    <property type="entry name" value="GGCT_like"/>
    <property type="match status" value="1"/>
</dbReference>
<feature type="domain" description="Gamma-glutamylcyclotransferase AIG2-like" evidence="3">
    <location>
        <begin position="4"/>
        <end position="115"/>
    </location>
</feature>
<dbReference type="GO" id="GO:0016740">
    <property type="term" value="F:transferase activity"/>
    <property type="evidence" value="ECO:0007669"/>
    <property type="project" value="UniProtKB-KW"/>
</dbReference>
<dbReference type="InterPro" id="IPR009288">
    <property type="entry name" value="AIG2-like_dom"/>
</dbReference>
<dbReference type="InterPro" id="IPR045038">
    <property type="entry name" value="AIG2-like"/>
</dbReference>
<name>A0A8J6NVQ9_9BACT</name>
<dbReference type="InterPro" id="IPR013024">
    <property type="entry name" value="GGCT-like"/>
</dbReference>
<protein>
    <recommendedName>
        <fullName evidence="2">Putative gamma-glutamylcyclotransferase</fullName>
    </recommendedName>
</protein>
<dbReference type="InterPro" id="IPR036568">
    <property type="entry name" value="GGCT-like_sf"/>
</dbReference>
<dbReference type="Proteomes" id="UP000605201">
    <property type="component" value="Unassembled WGS sequence"/>
</dbReference>
<evidence type="ECO:0000259" key="3">
    <source>
        <dbReference type="Pfam" id="PF06094"/>
    </source>
</evidence>
<comment type="caution">
    <text evidence="4">The sequence shown here is derived from an EMBL/GenBank/DDBJ whole genome shotgun (WGS) entry which is preliminary data.</text>
</comment>